<organism evidence="2 3">
    <name type="scientific">Paenibacillus soyae</name>
    <dbReference type="NCBI Taxonomy" id="2969249"/>
    <lineage>
        <taxon>Bacteria</taxon>
        <taxon>Bacillati</taxon>
        <taxon>Bacillota</taxon>
        <taxon>Bacilli</taxon>
        <taxon>Bacillales</taxon>
        <taxon>Paenibacillaceae</taxon>
        <taxon>Paenibacillus</taxon>
    </lineage>
</organism>
<feature type="transmembrane region" description="Helical" evidence="1">
    <location>
        <begin position="80"/>
        <end position="101"/>
    </location>
</feature>
<sequence length="139" mass="16100">MLKRLLMYLSLICLFYLSYWAGFYAYEKTLWFGWKQTLGGDKQAVIFWSSIAYIIILVPLYLLICYVVKIKVKRKYFRLFIYPLFCSLSFILPTIFITTIFGGSSILSPESQLFYSFFASSGIIFGIGYGIISLVFDVS</sequence>
<keyword evidence="1" id="KW-0812">Transmembrane</keyword>
<feature type="transmembrane region" description="Helical" evidence="1">
    <location>
        <begin position="5"/>
        <end position="26"/>
    </location>
</feature>
<comment type="caution">
    <text evidence="2">The sequence shown here is derived from an EMBL/GenBank/DDBJ whole genome shotgun (WGS) entry which is preliminary data.</text>
</comment>
<keyword evidence="1" id="KW-0472">Membrane</keyword>
<keyword evidence="3" id="KW-1185">Reference proteome</keyword>
<keyword evidence="1" id="KW-1133">Transmembrane helix</keyword>
<dbReference type="RefSeq" id="WP_257448196.1">
    <property type="nucleotide sequence ID" value="NZ_JANIPJ010000012.1"/>
</dbReference>
<evidence type="ECO:0000313" key="2">
    <source>
        <dbReference type="EMBL" id="MCR2805579.1"/>
    </source>
</evidence>
<protein>
    <submittedName>
        <fullName evidence="2">Uncharacterized protein</fullName>
    </submittedName>
</protein>
<dbReference type="Proteomes" id="UP001141950">
    <property type="component" value="Unassembled WGS sequence"/>
</dbReference>
<dbReference type="AlphaFoldDB" id="A0A9X2S9L6"/>
<name>A0A9X2S9L6_9BACL</name>
<feature type="transmembrane region" description="Helical" evidence="1">
    <location>
        <begin position="113"/>
        <end position="136"/>
    </location>
</feature>
<evidence type="ECO:0000313" key="3">
    <source>
        <dbReference type="Proteomes" id="UP001141950"/>
    </source>
</evidence>
<feature type="transmembrane region" description="Helical" evidence="1">
    <location>
        <begin position="46"/>
        <end position="68"/>
    </location>
</feature>
<proteinExistence type="predicted"/>
<dbReference type="EMBL" id="JANIPJ010000012">
    <property type="protein sequence ID" value="MCR2805579.1"/>
    <property type="molecule type" value="Genomic_DNA"/>
</dbReference>
<gene>
    <name evidence="2" type="ORF">NQZ67_16955</name>
</gene>
<evidence type="ECO:0000256" key="1">
    <source>
        <dbReference type="SAM" id="Phobius"/>
    </source>
</evidence>
<accession>A0A9X2S9L6</accession>
<reference evidence="2" key="1">
    <citation type="submission" date="2022-08" db="EMBL/GenBank/DDBJ databases">
        <title>The genomic sequence of strain Paenibacillus sp. SCIV0701.</title>
        <authorList>
            <person name="Zhao H."/>
        </authorList>
    </citation>
    <scope>NUCLEOTIDE SEQUENCE</scope>
    <source>
        <strain evidence="2">SCIV0701</strain>
    </source>
</reference>